<protein>
    <recommendedName>
        <fullName evidence="2">Mtf2-like C-terminal domain-containing protein</fullName>
    </recommendedName>
</protein>
<dbReference type="EMBL" id="JAGPXD010000006">
    <property type="protein sequence ID" value="KAH7349693.1"/>
    <property type="molecule type" value="Genomic_DNA"/>
</dbReference>
<dbReference type="PANTHER" id="PTHR39468:SF1">
    <property type="entry name" value="MTF2-LIKE C-TERMINAL DOMAIN-CONTAINING PROTEIN"/>
    <property type="match status" value="1"/>
</dbReference>
<feature type="domain" description="Mtf2-like C-terminal" evidence="2">
    <location>
        <begin position="174"/>
        <end position="344"/>
    </location>
</feature>
<evidence type="ECO:0000313" key="3">
    <source>
        <dbReference type="EMBL" id="KAH7349693.1"/>
    </source>
</evidence>
<evidence type="ECO:0000259" key="2">
    <source>
        <dbReference type="Pfam" id="PF19189"/>
    </source>
</evidence>
<gene>
    <name evidence="3" type="ORF">B0T11DRAFT_289698</name>
</gene>
<feature type="region of interest" description="Disordered" evidence="1">
    <location>
        <begin position="92"/>
        <end position="115"/>
    </location>
</feature>
<dbReference type="Proteomes" id="UP000813385">
    <property type="component" value="Unassembled WGS sequence"/>
</dbReference>
<accession>A0A8K0T6C6</accession>
<dbReference type="OrthoDB" id="2444174at2759"/>
<reference evidence="3" key="1">
    <citation type="journal article" date="2021" name="Nat. Commun.">
        <title>Genetic determinants of endophytism in the Arabidopsis root mycobiome.</title>
        <authorList>
            <person name="Mesny F."/>
            <person name="Miyauchi S."/>
            <person name="Thiergart T."/>
            <person name="Pickel B."/>
            <person name="Atanasova L."/>
            <person name="Karlsson M."/>
            <person name="Huettel B."/>
            <person name="Barry K.W."/>
            <person name="Haridas S."/>
            <person name="Chen C."/>
            <person name="Bauer D."/>
            <person name="Andreopoulos W."/>
            <person name="Pangilinan J."/>
            <person name="LaButti K."/>
            <person name="Riley R."/>
            <person name="Lipzen A."/>
            <person name="Clum A."/>
            <person name="Drula E."/>
            <person name="Henrissat B."/>
            <person name="Kohler A."/>
            <person name="Grigoriev I.V."/>
            <person name="Martin F.M."/>
            <person name="Hacquard S."/>
        </authorList>
    </citation>
    <scope>NUCLEOTIDE SEQUENCE</scope>
    <source>
        <strain evidence="3">MPI-CAGE-AT-0016</strain>
    </source>
</reference>
<organism evidence="3 4">
    <name type="scientific">Plectosphaerella cucumerina</name>
    <dbReference type="NCBI Taxonomy" id="40658"/>
    <lineage>
        <taxon>Eukaryota</taxon>
        <taxon>Fungi</taxon>
        <taxon>Dikarya</taxon>
        <taxon>Ascomycota</taxon>
        <taxon>Pezizomycotina</taxon>
        <taxon>Sordariomycetes</taxon>
        <taxon>Hypocreomycetidae</taxon>
        <taxon>Glomerellales</taxon>
        <taxon>Plectosphaerellaceae</taxon>
        <taxon>Plectosphaerella</taxon>
    </lineage>
</organism>
<dbReference type="InterPro" id="IPR040009">
    <property type="entry name" value="Mtf2/C5D6.12-like"/>
</dbReference>
<dbReference type="Pfam" id="PF19189">
    <property type="entry name" value="Mtf2"/>
    <property type="match status" value="1"/>
</dbReference>
<dbReference type="AlphaFoldDB" id="A0A8K0T6C6"/>
<proteinExistence type="predicted"/>
<evidence type="ECO:0000256" key="1">
    <source>
        <dbReference type="SAM" id="MobiDB-lite"/>
    </source>
</evidence>
<evidence type="ECO:0000313" key="4">
    <source>
        <dbReference type="Proteomes" id="UP000813385"/>
    </source>
</evidence>
<comment type="caution">
    <text evidence="3">The sequence shown here is derived from an EMBL/GenBank/DDBJ whole genome shotgun (WGS) entry which is preliminary data.</text>
</comment>
<name>A0A8K0T6C6_9PEZI</name>
<keyword evidence="4" id="KW-1185">Reference proteome</keyword>
<dbReference type="PANTHER" id="PTHR39468">
    <property type="entry name" value="CHROMOSOME 7, WHOLE GENOME SHOTGUN SEQUENCE"/>
    <property type="match status" value="1"/>
</dbReference>
<dbReference type="InterPro" id="IPR043837">
    <property type="entry name" value="Mtf2-like_C"/>
</dbReference>
<dbReference type="GO" id="GO:0005739">
    <property type="term" value="C:mitochondrion"/>
    <property type="evidence" value="ECO:0007669"/>
    <property type="project" value="InterPro"/>
</dbReference>
<feature type="region of interest" description="Disordered" evidence="1">
    <location>
        <begin position="44"/>
        <end position="80"/>
    </location>
</feature>
<sequence length="385" mass="43045">MSTLLPFLYQTRTIQFAVRRAARPALRSFHAAPVRRRREESNIPFEWDGNSPHRHEGDVGEEDAEHGTRGNSTITPTEDRAFRKIFADIAKRSRHQSDQHGFPVSRSPVNTKEMTSAADEVLKKYPAALRESMRAALGLPEPEQPAPEPEAVARLEAEEAAATEVLEQWEKQKTLRDEAAERIEQLLKECKTDDEVGTVLEREVFSMVKKLGIDEGRAGTRFALGKTAQNEAAVEADAPKLDMDSHGPLYSLHILQGLRALDQDFARPSSLALKVLPRIRELGMASYVLGASTPFYNELAAITWRRHGDVRGVMSLLQEMLFAGLTPDSQTLSLVHEIEERLDAMSDGKEGPFAKLLSTMPEHDFDVRSQLGHLANRLEPAVRQN</sequence>